<comment type="caution">
    <text evidence="3">The sequence shown here is derived from an EMBL/GenBank/DDBJ whole genome shotgun (WGS) entry which is preliminary data.</text>
</comment>
<dbReference type="AlphaFoldDB" id="A0A562QUA0"/>
<dbReference type="InterPro" id="IPR050810">
    <property type="entry name" value="Bact_Secretion_Sys_Channel"/>
</dbReference>
<dbReference type="Proteomes" id="UP000316291">
    <property type="component" value="Unassembled WGS sequence"/>
</dbReference>
<dbReference type="GO" id="GO:0015627">
    <property type="term" value="C:type II protein secretion system complex"/>
    <property type="evidence" value="ECO:0007669"/>
    <property type="project" value="TreeGrafter"/>
</dbReference>
<dbReference type="PRINTS" id="PR01032">
    <property type="entry name" value="PHAGEIV"/>
</dbReference>
<dbReference type="InterPro" id="IPR004846">
    <property type="entry name" value="T2SS/T3SS_dom"/>
</dbReference>
<organism evidence="3 4">
    <name type="scientific">Bradyrhizobium huanghuaihaiense</name>
    <dbReference type="NCBI Taxonomy" id="990078"/>
    <lineage>
        <taxon>Bacteria</taxon>
        <taxon>Pseudomonadati</taxon>
        <taxon>Pseudomonadota</taxon>
        <taxon>Alphaproteobacteria</taxon>
        <taxon>Hyphomicrobiales</taxon>
        <taxon>Nitrobacteraceae</taxon>
        <taxon>Bradyrhizobium</taxon>
    </lineage>
</organism>
<dbReference type="RefSeq" id="WP_018646296.1">
    <property type="nucleotide sequence ID" value="NZ_VLLA01000036.1"/>
</dbReference>
<reference evidence="3 4" key="1">
    <citation type="journal article" date="2015" name="Stand. Genomic Sci.">
        <title>Genomic Encyclopedia of Bacterial and Archaeal Type Strains, Phase III: the genomes of soil and plant-associated and newly described type strains.</title>
        <authorList>
            <person name="Whitman W.B."/>
            <person name="Woyke T."/>
            <person name="Klenk H.P."/>
            <person name="Zhou Y."/>
            <person name="Lilburn T.G."/>
            <person name="Beck B.J."/>
            <person name="De Vos P."/>
            <person name="Vandamme P."/>
            <person name="Eisen J.A."/>
            <person name="Garrity G."/>
            <person name="Hugenholtz P."/>
            <person name="Kyrpides N.C."/>
        </authorList>
    </citation>
    <scope>NUCLEOTIDE SEQUENCE [LARGE SCALE GENOMIC DNA]</scope>
    <source>
        <strain evidence="3 4">CGMCC 1.10948</strain>
    </source>
</reference>
<comment type="similarity">
    <text evidence="1">Belongs to the bacterial secretin family.</text>
</comment>
<dbReference type="InterPro" id="IPR007055">
    <property type="entry name" value="BON_dom"/>
</dbReference>
<evidence type="ECO:0000256" key="1">
    <source>
        <dbReference type="RuleBase" id="RU004003"/>
    </source>
</evidence>
<dbReference type="Pfam" id="PF00263">
    <property type="entry name" value="Secretin"/>
    <property type="match status" value="1"/>
</dbReference>
<proteinExistence type="inferred from homology"/>
<dbReference type="Pfam" id="PF13629">
    <property type="entry name" value="T2SS-T3SS_pil_N"/>
    <property type="match status" value="1"/>
</dbReference>
<dbReference type="PROSITE" id="PS50914">
    <property type="entry name" value="BON"/>
    <property type="match status" value="1"/>
</dbReference>
<sequence>MSGGRVWGNAERGLFAVSLVALGAALAFLPSADSARAAERRDSSSGVFVSEMNDVQRVRVTVNKSRTFRVDTAFASIVAGSPDIVDVKSLTDHLIYVQGKKTGTTNVILFDSSMKQIGILDVEVTVDIGNLQQNIQNGTGTRGIRVSASQGQVVLSGMAADAVAAERALTIAKGIVPEGGIVVNAMSVAAPQQVMLEVRFLEVNRQAGRDLGVNLYAANANGTNVANTGRGSLNTAAGRDPIGGINTANGPLGTGGGAVGAPPTGSLPLLATAGTLIGSAGGIAPAPFGSLLTSILRTSNGGSVDLLITALETKGLARRLAEPNLTTLSGDAARFLAGGEFPVPIPSNTTSGFPTVTIEYKKFGVELAFVPTVLSRGVINLRVEPSVSELDFANAISIQGTTVPSLTRRDARTTVELRDGQSFAIAGLLQTRNRQDVSQLPWIGSVPVIGTLFSSKSYQQEETDLVIIVTPRLVAPAAPGQQLASPLDSRLPANDVDFFLNGQMEVRKRYDDYVNSGGEVKGPYGHIIAPNAIVPVPPPAVGANQPVVKTLN</sequence>
<name>A0A562QUA0_9BRAD</name>
<dbReference type="InterPro" id="IPR032789">
    <property type="entry name" value="T2SS-T3SS_pil_N"/>
</dbReference>
<dbReference type="InterPro" id="IPR001775">
    <property type="entry name" value="GspD/PilQ"/>
</dbReference>
<evidence type="ECO:0000259" key="2">
    <source>
        <dbReference type="PROSITE" id="PS50914"/>
    </source>
</evidence>
<dbReference type="PANTHER" id="PTHR30332">
    <property type="entry name" value="PROBABLE GENERAL SECRETION PATHWAY PROTEIN D"/>
    <property type="match status" value="1"/>
</dbReference>
<evidence type="ECO:0000313" key="3">
    <source>
        <dbReference type="EMBL" id="TWI60203.1"/>
    </source>
</evidence>
<dbReference type="PANTHER" id="PTHR30332:SF17">
    <property type="entry name" value="TYPE IV PILIATION SYSTEM PROTEIN DR_0774-RELATED"/>
    <property type="match status" value="1"/>
</dbReference>
<gene>
    <name evidence="3" type="ORF">IQ16_07801</name>
</gene>
<dbReference type="Pfam" id="PF04972">
    <property type="entry name" value="BON"/>
    <property type="match status" value="1"/>
</dbReference>
<dbReference type="OrthoDB" id="9775455at2"/>
<evidence type="ECO:0000313" key="4">
    <source>
        <dbReference type="Proteomes" id="UP000316291"/>
    </source>
</evidence>
<accession>A0A562QUA0</accession>
<keyword evidence="4" id="KW-1185">Reference proteome</keyword>
<feature type="domain" description="BON" evidence="2">
    <location>
        <begin position="120"/>
        <end position="190"/>
    </location>
</feature>
<protein>
    <submittedName>
        <fullName evidence="3">Pilus assembly protein CpaC</fullName>
    </submittedName>
</protein>
<dbReference type="GO" id="GO:0009306">
    <property type="term" value="P:protein secretion"/>
    <property type="evidence" value="ECO:0007669"/>
    <property type="project" value="InterPro"/>
</dbReference>
<dbReference type="PRINTS" id="PR00811">
    <property type="entry name" value="BCTERIALGSPD"/>
</dbReference>
<dbReference type="EMBL" id="VLLA01000036">
    <property type="protein sequence ID" value="TWI60203.1"/>
    <property type="molecule type" value="Genomic_DNA"/>
</dbReference>